<comment type="subcellular location">
    <subcellularLocation>
        <location evidence="1">Membrane</location>
        <topology evidence="1">Multi-pass membrane protein</topology>
    </subcellularLocation>
</comment>
<dbReference type="CDD" id="cd17323">
    <property type="entry name" value="MFS_Tpo1_MDR_like"/>
    <property type="match status" value="1"/>
</dbReference>
<feature type="domain" description="Major facilitator superfamily (MFS) profile" evidence="8">
    <location>
        <begin position="124"/>
        <end position="546"/>
    </location>
</feature>
<comment type="caution">
    <text evidence="9">The sequence shown here is derived from an EMBL/GenBank/DDBJ whole genome shotgun (WGS) entry which is preliminary data.</text>
</comment>
<gene>
    <name evidence="9" type="ORF">ATC70_003400</name>
</gene>
<feature type="transmembrane region" description="Helical" evidence="7">
    <location>
        <begin position="191"/>
        <end position="217"/>
    </location>
</feature>
<dbReference type="GO" id="GO:0005886">
    <property type="term" value="C:plasma membrane"/>
    <property type="evidence" value="ECO:0007669"/>
    <property type="project" value="TreeGrafter"/>
</dbReference>
<feature type="transmembrane region" description="Helical" evidence="7">
    <location>
        <begin position="336"/>
        <end position="366"/>
    </location>
</feature>
<keyword evidence="2" id="KW-0813">Transport</keyword>
<keyword evidence="4 7" id="KW-1133">Transmembrane helix</keyword>
<dbReference type="RefSeq" id="XP_064679361.1">
    <property type="nucleotide sequence ID" value="XM_064822761.1"/>
</dbReference>
<evidence type="ECO:0000256" key="7">
    <source>
        <dbReference type="SAM" id="Phobius"/>
    </source>
</evidence>
<evidence type="ECO:0000313" key="9">
    <source>
        <dbReference type="EMBL" id="KAK4512695.1"/>
    </source>
</evidence>
<keyword evidence="10" id="KW-1185">Reference proteome</keyword>
<feature type="transmembrane region" description="Helical" evidence="7">
    <location>
        <begin position="280"/>
        <end position="299"/>
    </location>
</feature>
<name>A0AAN7DBJ6_9FUNG</name>
<evidence type="ECO:0000313" key="10">
    <source>
        <dbReference type="Proteomes" id="UP001304243"/>
    </source>
</evidence>
<dbReference type="PANTHER" id="PTHR23502">
    <property type="entry name" value="MAJOR FACILITATOR SUPERFAMILY"/>
    <property type="match status" value="1"/>
</dbReference>
<dbReference type="PROSITE" id="PS50850">
    <property type="entry name" value="MFS"/>
    <property type="match status" value="1"/>
</dbReference>
<evidence type="ECO:0000259" key="8">
    <source>
        <dbReference type="PROSITE" id="PS50850"/>
    </source>
</evidence>
<feature type="transmembrane region" description="Helical" evidence="7">
    <location>
        <begin position="378"/>
        <end position="406"/>
    </location>
</feature>
<evidence type="ECO:0000256" key="4">
    <source>
        <dbReference type="ARBA" id="ARBA00022989"/>
    </source>
</evidence>
<protein>
    <recommendedName>
        <fullName evidence="8">Major facilitator superfamily (MFS) profile domain-containing protein</fullName>
    </recommendedName>
</protein>
<feature type="transmembrane region" description="Helical" evidence="7">
    <location>
        <begin position="427"/>
        <end position="448"/>
    </location>
</feature>
<feature type="transmembrane region" description="Helical" evidence="7">
    <location>
        <begin position="489"/>
        <end position="510"/>
    </location>
</feature>
<organism evidence="9 10">
    <name type="scientific">Mucor velutinosus</name>
    <dbReference type="NCBI Taxonomy" id="708070"/>
    <lineage>
        <taxon>Eukaryota</taxon>
        <taxon>Fungi</taxon>
        <taxon>Fungi incertae sedis</taxon>
        <taxon>Mucoromycota</taxon>
        <taxon>Mucoromycotina</taxon>
        <taxon>Mucoromycetes</taxon>
        <taxon>Mucorales</taxon>
        <taxon>Mucorineae</taxon>
        <taxon>Mucoraceae</taxon>
        <taxon>Mucor</taxon>
    </lineage>
</organism>
<dbReference type="SUPFAM" id="SSF103473">
    <property type="entry name" value="MFS general substrate transporter"/>
    <property type="match status" value="1"/>
</dbReference>
<dbReference type="PANTHER" id="PTHR23502:SF5">
    <property type="entry name" value="QUINIDINE RESISTANCE PROTEIN 3"/>
    <property type="match status" value="1"/>
</dbReference>
<feature type="transmembrane region" description="Helical" evidence="7">
    <location>
        <begin position="522"/>
        <end position="545"/>
    </location>
</feature>
<dbReference type="FunFam" id="1.20.1250.20:FF:000172">
    <property type="entry name" value="MFS multidrug resistance transporter"/>
    <property type="match status" value="1"/>
</dbReference>
<dbReference type="InterPro" id="IPR020846">
    <property type="entry name" value="MFS_dom"/>
</dbReference>
<dbReference type="Gene3D" id="1.20.1720.10">
    <property type="entry name" value="Multidrug resistance protein D"/>
    <property type="match status" value="1"/>
</dbReference>
<dbReference type="GeneID" id="89947102"/>
<evidence type="ECO:0000256" key="6">
    <source>
        <dbReference type="SAM" id="MobiDB-lite"/>
    </source>
</evidence>
<evidence type="ECO:0000256" key="1">
    <source>
        <dbReference type="ARBA" id="ARBA00004141"/>
    </source>
</evidence>
<feature type="transmembrane region" description="Helical" evidence="7">
    <location>
        <begin position="124"/>
        <end position="146"/>
    </location>
</feature>
<keyword evidence="5 7" id="KW-0472">Membrane</keyword>
<dbReference type="InterPro" id="IPR011701">
    <property type="entry name" value="MFS"/>
</dbReference>
<accession>A0AAN7DBJ6</accession>
<dbReference type="EMBL" id="JASEJX010000021">
    <property type="protein sequence ID" value="KAK4512695.1"/>
    <property type="molecule type" value="Genomic_DNA"/>
</dbReference>
<keyword evidence="3 7" id="KW-0812">Transmembrane</keyword>
<sequence length="605" mass="66552">MANQSGPDPEDDKKLQLTDLDDCSHNYIMEDAAVLQESISYQQQHQQQHQHQQQQQQHDNSWSPFTKKHNHHHDEDDRFTSASTVYHHQTKRFGAIKKFWSHAMGDIYADDNPKEYSKLKKNTIITIVAFSGISGPIGSMIYMPGLTQIQASLHTSTAAVNGSVSAYVVFMGIAPLFWASMSDAYGRKPMYVYSLIISVIASILCAISRNAAMLIVFRAIQAIGSSSGQTLGAGVIADTIDVADRGKAYGVFYIGPLLGPVIGPTVGGALCQYLGWQSTFYFLAIIGFVLLSMVFVFLPETVRRKRVEMLTNDNESGQEIIHKTEKFRALQNLKTAFAPMVAMLGDPTILVITLYNTVIFCCLYFLTPTITETFQRLYGYTSTVVGLCYLVFGFGLMCGSVSSGRYADYVVRKLREKNGPENVYPELRLRAAYPSFLLIPTGYLIYAWTTEKGVGVYAPLIGLFVYALGQMNAFTPTSVYLVDSKPGRSASAVGINNAVRSVLAAIATIFSSQCVEAAGTGILFTILAAINVVNCLTLVVVMVWGKKWRENFEERTGTRPVAANTKGALVDKEADFIHSTATNAGDSKSEYNTELAIVHSRVSQV</sequence>
<dbReference type="AlphaFoldDB" id="A0AAN7DBJ6"/>
<reference evidence="9 10" key="1">
    <citation type="submission" date="2022-11" db="EMBL/GenBank/DDBJ databases">
        <title>Mucor velutinosus strain NIH1002 WGS.</title>
        <authorList>
            <person name="Subramanian P."/>
            <person name="Mullikin J.C."/>
            <person name="Segre J.A."/>
            <person name="Zelazny A.M."/>
        </authorList>
    </citation>
    <scope>NUCLEOTIDE SEQUENCE [LARGE SCALE GENOMIC DNA]</scope>
    <source>
        <strain evidence="9 10">NIH1002</strain>
    </source>
</reference>
<feature type="region of interest" description="Disordered" evidence="6">
    <location>
        <begin position="39"/>
        <end position="79"/>
    </location>
</feature>
<proteinExistence type="predicted"/>
<evidence type="ECO:0000256" key="5">
    <source>
        <dbReference type="ARBA" id="ARBA00023136"/>
    </source>
</evidence>
<dbReference type="GO" id="GO:0022857">
    <property type="term" value="F:transmembrane transporter activity"/>
    <property type="evidence" value="ECO:0007669"/>
    <property type="project" value="InterPro"/>
</dbReference>
<dbReference type="Pfam" id="PF07690">
    <property type="entry name" value="MFS_1"/>
    <property type="match status" value="1"/>
</dbReference>
<evidence type="ECO:0000256" key="2">
    <source>
        <dbReference type="ARBA" id="ARBA00022448"/>
    </source>
</evidence>
<dbReference type="InterPro" id="IPR036259">
    <property type="entry name" value="MFS_trans_sf"/>
</dbReference>
<feature type="transmembrane region" description="Helical" evidence="7">
    <location>
        <begin position="460"/>
        <end position="482"/>
    </location>
</feature>
<feature type="transmembrane region" description="Helical" evidence="7">
    <location>
        <begin position="158"/>
        <end position="179"/>
    </location>
</feature>
<feature type="compositionally biased region" description="Low complexity" evidence="6">
    <location>
        <begin position="42"/>
        <end position="58"/>
    </location>
</feature>
<dbReference type="Proteomes" id="UP001304243">
    <property type="component" value="Unassembled WGS sequence"/>
</dbReference>
<evidence type="ECO:0000256" key="3">
    <source>
        <dbReference type="ARBA" id="ARBA00022692"/>
    </source>
</evidence>